<dbReference type="Proteomes" id="UP000605848">
    <property type="component" value="Unassembled WGS sequence"/>
</dbReference>
<keyword evidence="2" id="KW-1185">Reference proteome</keyword>
<sequence>MFIIEFFRVRGTDEAHAILDRVEHDATDLDDAKVRALSLFETLEMPQKPDALRIMDHNGDEVFVWGPERPSASI</sequence>
<protein>
    <submittedName>
        <fullName evidence="1">Uncharacterized protein</fullName>
    </submittedName>
</protein>
<dbReference type="AlphaFoldDB" id="A0A937CZ31"/>
<evidence type="ECO:0000313" key="2">
    <source>
        <dbReference type="Proteomes" id="UP000605848"/>
    </source>
</evidence>
<name>A0A937CZ31_9HYPH</name>
<dbReference type="EMBL" id="JAEQMY010000106">
    <property type="protein sequence ID" value="MBL0407728.1"/>
    <property type="molecule type" value="Genomic_DNA"/>
</dbReference>
<reference evidence="1" key="1">
    <citation type="submission" date="2021-01" db="EMBL/GenBank/DDBJ databases">
        <title>Microvirga sp.</title>
        <authorList>
            <person name="Kim M.K."/>
        </authorList>
    </citation>
    <scope>NUCLEOTIDE SEQUENCE</scope>
    <source>
        <strain evidence="1">5420S-16</strain>
    </source>
</reference>
<organism evidence="1 2">
    <name type="scientific">Microvirga aerilata</name>
    <dbReference type="NCBI Taxonomy" id="670292"/>
    <lineage>
        <taxon>Bacteria</taxon>
        <taxon>Pseudomonadati</taxon>
        <taxon>Pseudomonadota</taxon>
        <taxon>Alphaproteobacteria</taxon>
        <taxon>Hyphomicrobiales</taxon>
        <taxon>Methylobacteriaceae</taxon>
        <taxon>Microvirga</taxon>
    </lineage>
</organism>
<proteinExistence type="predicted"/>
<dbReference type="RefSeq" id="WP_202065229.1">
    <property type="nucleotide sequence ID" value="NZ_JAEQMY010000106.1"/>
</dbReference>
<accession>A0A937CZ31</accession>
<gene>
    <name evidence="1" type="ORF">JKG68_27860</name>
</gene>
<comment type="caution">
    <text evidence="1">The sequence shown here is derived from an EMBL/GenBank/DDBJ whole genome shotgun (WGS) entry which is preliminary data.</text>
</comment>
<evidence type="ECO:0000313" key="1">
    <source>
        <dbReference type="EMBL" id="MBL0407728.1"/>
    </source>
</evidence>